<dbReference type="EMBL" id="JAINUL010000001">
    <property type="protein sequence ID" value="MCC0100414.1"/>
    <property type="molecule type" value="Genomic_DNA"/>
</dbReference>
<dbReference type="RefSeq" id="WP_229343961.1">
    <property type="nucleotide sequence ID" value="NZ_JAINUL010000001.1"/>
</dbReference>
<comment type="caution">
    <text evidence="1">The sequence shown here is derived from an EMBL/GenBank/DDBJ whole genome shotgun (WGS) entry which is preliminary data.</text>
</comment>
<proteinExistence type="predicted"/>
<gene>
    <name evidence="1" type="ORF">K7B10_37705</name>
</gene>
<evidence type="ECO:0000313" key="1">
    <source>
        <dbReference type="EMBL" id="MCC0100414.1"/>
    </source>
</evidence>
<sequence length="572" mass="62006">MTESPKPAVLPVTVRATSGWLVGAAAAALAHGHLEGLKAAGIIGDFLHDIPAGEQDADFHIRWPVADDVPVRVRLTVRDVPEQGSFRYELTAETARPWDGAWPPPLPLFGPPDLLRAICDPSTVARFTQPNPVPRTAGMRDWLRETSASPSSIGVLVHDGEGATFSDARLLEGLPPGLMGRVLEYRVFGAQRQSVNRLLQSTGVKLPAGGALLLPSRPTGSAINAETLAAKGDVTRDPAPLFDAVLRYASEPRPTGGRALDRVHHLRTASLAGSDGERLSRTQATLEEQRLRREAPTARHAEEQALTRTFGGAFEDALRATRGAEDRERTATGELRDARARFAALATTVRSRALAAALHTVGRCLQAAERDAEAGAELLDAQTVEIVHLRSRPAAPRPASARALTAVVPNNWEELAHQARHACVHLVLADITETTHPLRGHPLEQVWIRRTWQTLATLNSYAAAKTAHGPRLLPHLAAYLRWPDAATLFPATRHAPRESARLMASPRLHEARCFPVPRTIHPSGRVFMGEHVRIGSGRPPAPRLHLYDDTGGRTGQIHIGYIGTHLPSLRTN</sequence>
<organism evidence="1 2">
    <name type="scientific">Streptomyces flavotricini</name>
    <dbReference type="NCBI Taxonomy" id="66888"/>
    <lineage>
        <taxon>Bacteria</taxon>
        <taxon>Bacillati</taxon>
        <taxon>Actinomycetota</taxon>
        <taxon>Actinomycetes</taxon>
        <taxon>Kitasatosporales</taxon>
        <taxon>Streptomycetaceae</taxon>
        <taxon>Streptomyces</taxon>
    </lineage>
</organism>
<evidence type="ECO:0000313" key="2">
    <source>
        <dbReference type="Proteomes" id="UP001520654"/>
    </source>
</evidence>
<name>A0ABS8EHJ0_9ACTN</name>
<keyword evidence="2" id="KW-1185">Reference proteome</keyword>
<reference evidence="1 2" key="1">
    <citation type="submission" date="2021-08" db="EMBL/GenBank/DDBJ databases">
        <title>Genomic Architecture of Streptomyces flavotricini NGL1 and Streptomyces erythrochromogenes HMS4 With Differential Plant Beneficial attributes and laccase production capabilities.</title>
        <authorList>
            <person name="Salwan R."/>
            <person name="Kaur R."/>
            <person name="Sharma V."/>
        </authorList>
    </citation>
    <scope>NUCLEOTIDE SEQUENCE [LARGE SCALE GENOMIC DNA]</scope>
    <source>
        <strain evidence="1 2">NGL1</strain>
    </source>
</reference>
<accession>A0ABS8EHJ0</accession>
<dbReference type="Proteomes" id="UP001520654">
    <property type="component" value="Unassembled WGS sequence"/>
</dbReference>
<protein>
    <submittedName>
        <fullName evidence="1">Uncharacterized protein</fullName>
    </submittedName>
</protein>